<keyword evidence="1" id="KW-1133">Transmembrane helix</keyword>
<gene>
    <name evidence="2" type="ORF">FAZ98_14700</name>
</gene>
<reference evidence="2 3" key="1">
    <citation type="submission" date="2019-12" db="EMBL/GenBank/DDBJ databases">
        <title>Paraburkholderia acidiphila 7Q-K02 sp. nov and Paraburkholderia acidisoli DHF22 sp. nov., two strains isolated from forest soil.</title>
        <authorList>
            <person name="Gao Z."/>
            <person name="Qiu L."/>
        </authorList>
    </citation>
    <scope>NUCLEOTIDE SEQUENCE [LARGE SCALE GENOMIC DNA]</scope>
    <source>
        <strain evidence="2 3">DHF22</strain>
    </source>
</reference>
<name>A0A7Z2GJP6_9BURK</name>
<evidence type="ECO:0000313" key="2">
    <source>
        <dbReference type="EMBL" id="QGZ63072.1"/>
    </source>
</evidence>
<dbReference type="OrthoDB" id="9113703at2"/>
<organism evidence="2 3">
    <name type="scientific">Paraburkholderia acidisoli</name>
    <dbReference type="NCBI Taxonomy" id="2571748"/>
    <lineage>
        <taxon>Bacteria</taxon>
        <taxon>Pseudomonadati</taxon>
        <taxon>Pseudomonadota</taxon>
        <taxon>Betaproteobacteria</taxon>
        <taxon>Burkholderiales</taxon>
        <taxon>Burkholderiaceae</taxon>
        <taxon>Paraburkholderia</taxon>
    </lineage>
</organism>
<dbReference type="Proteomes" id="UP000433577">
    <property type="component" value="Chromosome 2"/>
</dbReference>
<keyword evidence="3" id="KW-1185">Reference proteome</keyword>
<dbReference type="RefSeq" id="WP_158952066.1">
    <property type="nucleotide sequence ID" value="NZ_CP046914.1"/>
</dbReference>
<protein>
    <recommendedName>
        <fullName evidence="4">DUF2474 domain-containing protein</fullName>
    </recommendedName>
</protein>
<keyword evidence="1" id="KW-0812">Transmembrane</keyword>
<evidence type="ECO:0000313" key="3">
    <source>
        <dbReference type="Proteomes" id="UP000433577"/>
    </source>
</evidence>
<accession>A0A7Z2GJP6</accession>
<evidence type="ECO:0000256" key="1">
    <source>
        <dbReference type="SAM" id="Phobius"/>
    </source>
</evidence>
<keyword evidence="1" id="KW-0472">Membrane</keyword>
<dbReference type="KEGG" id="pacs:FAZ98_14700"/>
<dbReference type="EMBL" id="CP046914">
    <property type="protein sequence ID" value="QGZ63072.1"/>
    <property type="molecule type" value="Genomic_DNA"/>
</dbReference>
<feature type="transmembrane region" description="Helical" evidence="1">
    <location>
        <begin position="20"/>
        <end position="41"/>
    </location>
</feature>
<sequence>MSKLTPEPELTFSKRMTWFVMLWLLGFAGTMLLAMPFHFLVRAAMAH</sequence>
<dbReference type="AlphaFoldDB" id="A0A7Z2GJP6"/>
<evidence type="ECO:0008006" key="4">
    <source>
        <dbReference type="Google" id="ProtNLM"/>
    </source>
</evidence>
<proteinExistence type="predicted"/>